<dbReference type="Proteomes" id="UP000254220">
    <property type="component" value="Unassembled WGS sequence"/>
</dbReference>
<reference evidence="1 2" key="1">
    <citation type="submission" date="2018-06" db="EMBL/GenBank/DDBJ databases">
        <authorList>
            <consortium name="Pathogen Informatics"/>
            <person name="Doyle S."/>
        </authorList>
    </citation>
    <scope>NUCLEOTIDE SEQUENCE [LARGE SCALE GENOMIC DNA]</scope>
    <source>
        <strain evidence="1 2">NCTC12420</strain>
    </source>
</reference>
<gene>
    <name evidence="1" type="ORF">NCTC12420_00059</name>
</gene>
<protein>
    <submittedName>
        <fullName evidence="1">NtrC family transcriptional regulator</fullName>
    </submittedName>
</protein>
<dbReference type="AlphaFoldDB" id="A0A379XIP9"/>
<sequence length="70" mass="7491">MLICATVTSPPAETLAILKNKLSSIFEYGLYSRDSVAHPPCYGDQIEERVTLLIGCVEQVFGLSATGKSG</sequence>
<evidence type="ECO:0000313" key="1">
    <source>
        <dbReference type="EMBL" id="SUI00411.1"/>
    </source>
</evidence>
<proteinExistence type="predicted"/>
<accession>A0A379XIP9</accession>
<name>A0A379XIP9_SALER</name>
<dbReference type="EMBL" id="UGYB01000001">
    <property type="protein sequence ID" value="SUI00411.1"/>
    <property type="molecule type" value="Genomic_DNA"/>
</dbReference>
<organism evidence="1 2">
    <name type="scientific">Salmonella enterica subsp. indica</name>
    <dbReference type="NCBI Taxonomy" id="59207"/>
    <lineage>
        <taxon>Bacteria</taxon>
        <taxon>Pseudomonadati</taxon>
        <taxon>Pseudomonadota</taxon>
        <taxon>Gammaproteobacteria</taxon>
        <taxon>Enterobacterales</taxon>
        <taxon>Enterobacteriaceae</taxon>
        <taxon>Salmonella</taxon>
    </lineage>
</organism>
<evidence type="ECO:0000313" key="2">
    <source>
        <dbReference type="Proteomes" id="UP000254220"/>
    </source>
</evidence>